<evidence type="ECO:0000313" key="2">
    <source>
        <dbReference type="EMBL" id="PRQ58828.1"/>
    </source>
</evidence>
<accession>A0A2P6SJH5</accession>
<reference evidence="2 3" key="1">
    <citation type="journal article" date="2018" name="Nat. Genet.">
        <title>The Rosa genome provides new insights in the design of modern roses.</title>
        <authorList>
            <person name="Bendahmane M."/>
        </authorList>
    </citation>
    <scope>NUCLEOTIDE SEQUENCE [LARGE SCALE GENOMIC DNA]</scope>
    <source>
        <strain evidence="3">cv. Old Blush</strain>
    </source>
</reference>
<keyword evidence="3" id="KW-1185">Reference proteome</keyword>
<evidence type="ECO:0000313" key="3">
    <source>
        <dbReference type="Proteomes" id="UP000238479"/>
    </source>
</evidence>
<evidence type="ECO:0000256" key="1">
    <source>
        <dbReference type="SAM" id="Phobius"/>
    </source>
</evidence>
<organism evidence="2 3">
    <name type="scientific">Rosa chinensis</name>
    <name type="common">China rose</name>
    <dbReference type="NCBI Taxonomy" id="74649"/>
    <lineage>
        <taxon>Eukaryota</taxon>
        <taxon>Viridiplantae</taxon>
        <taxon>Streptophyta</taxon>
        <taxon>Embryophyta</taxon>
        <taxon>Tracheophyta</taxon>
        <taxon>Spermatophyta</taxon>
        <taxon>Magnoliopsida</taxon>
        <taxon>eudicotyledons</taxon>
        <taxon>Gunneridae</taxon>
        <taxon>Pentapetalae</taxon>
        <taxon>rosids</taxon>
        <taxon>fabids</taxon>
        <taxon>Rosales</taxon>
        <taxon>Rosaceae</taxon>
        <taxon>Rosoideae</taxon>
        <taxon>Rosoideae incertae sedis</taxon>
        <taxon>Rosa</taxon>
    </lineage>
</organism>
<protein>
    <submittedName>
        <fullName evidence="2">Uncharacterized protein</fullName>
    </submittedName>
</protein>
<sequence>MLWTLELLRAHVKNGRLTASLAATVLLQFKLPHWMFMLLWISIFMLIITRSVMIFQFIQYLMLIWLLRNLQVMTTYFLQMQKGLPGGLGSRGSSLEESVKRSSFVAADVAKWDSITRRPALNLFEFECKAVNCFSILTGCIGGQ</sequence>
<feature type="transmembrane region" description="Helical" evidence="1">
    <location>
        <begin position="34"/>
        <end position="67"/>
    </location>
</feature>
<comment type="caution">
    <text evidence="2">The sequence shown here is derived from an EMBL/GenBank/DDBJ whole genome shotgun (WGS) entry which is preliminary data.</text>
</comment>
<dbReference type="EMBL" id="PDCK01000039">
    <property type="protein sequence ID" value="PRQ58828.1"/>
    <property type="molecule type" value="Genomic_DNA"/>
</dbReference>
<name>A0A2P6SJH5_ROSCH</name>
<dbReference type="Gramene" id="PRQ58828">
    <property type="protein sequence ID" value="PRQ58828"/>
    <property type="gene ID" value="RchiOBHm_Chr1g0363531"/>
</dbReference>
<proteinExistence type="predicted"/>
<dbReference type="Proteomes" id="UP000238479">
    <property type="component" value="Chromosome 1"/>
</dbReference>
<dbReference type="AlphaFoldDB" id="A0A2P6SJH5"/>
<gene>
    <name evidence="2" type="ORF">RchiOBHm_Chr1g0363531</name>
</gene>
<keyword evidence="1" id="KW-0812">Transmembrane</keyword>
<keyword evidence="1" id="KW-0472">Membrane</keyword>
<keyword evidence="1" id="KW-1133">Transmembrane helix</keyword>